<feature type="domain" description="PIN like" evidence="2">
    <location>
        <begin position="25"/>
        <end position="267"/>
    </location>
</feature>
<accession>A0ABU6AZE3</accession>
<dbReference type="Pfam" id="PF18476">
    <property type="entry name" value="PIN_8"/>
    <property type="match status" value="1"/>
</dbReference>
<name>A0ABU6AZE3_9NOCA</name>
<proteinExistence type="predicted"/>
<evidence type="ECO:0000313" key="3">
    <source>
        <dbReference type="EMBL" id="MEB3512756.1"/>
    </source>
</evidence>
<keyword evidence="4" id="KW-1185">Reference proteome</keyword>
<gene>
    <name evidence="3" type="ORF">U3653_22225</name>
</gene>
<evidence type="ECO:0000313" key="4">
    <source>
        <dbReference type="Proteomes" id="UP001348098"/>
    </source>
</evidence>
<feature type="compositionally biased region" description="Basic and acidic residues" evidence="1">
    <location>
        <begin position="189"/>
        <end position="201"/>
    </location>
</feature>
<dbReference type="RefSeq" id="WP_195081566.1">
    <property type="nucleotide sequence ID" value="NZ_JAYESH010000007.1"/>
</dbReference>
<dbReference type="Proteomes" id="UP001348098">
    <property type="component" value="Unassembled WGS sequence"/>
</dbReference>
<protein>
    <submittedName>
        <fullName evidence="3">PIN-like domain-containing protein</fullName>
    </submittedName>
</protein>
<evidence type="ECO:0000259" key="2">
    <source>
        <dbReference type="Pfam" id="PF18476"/>
    </source>
</evidence>
<sequence length="481" mass="54404">MKAVLPEWYGPNDDQIKSFVTEATIALDANILLAPYRVGDKQRTDLFKVLRQVSERLWVPYQSALEYQRNRLSVASQQQQLYDSIAKIGTERFDEALEGTIAKLEELRSQAIKGLRDNDISGVIANGFSETLEEIKKVGKLRKEKMRQDFDELRQKHAIDFTIVRKDDPIRAELDSIILPGNIGKRLDGPTRSDRVKKAQERVSNGIPPGYKDAGKEDPTGDCLIWFELLDLAKESSRPVLFVTDDEKKEDWYERVHGQTIGPRVELRAEMLEFAGQPYHQTTLDRFLQLANVHLKSAVPEETISQYRTTRSESKTERLLREALSATGVDQSSDGGPAQLSDIEMLLEQELAVLQAERRKARVARRNKVALLTDSDRHRVARENARALTNQGMHAEAISLLENLLESELVKGAYTDLEPMRTQIALAHAFRGAGDVDSGINVLNRLYVKQKVKFGEEDPRCESTARLINDMLSSIADMDMS</sequence>
<comment type="caution">
    <text evidence="3">The sequence shown here is derived from an EMBL/GenBank/DDBJ whole genome shotgun (WGS) entry which is preliminary data.</text>
</comment>
<dbReference type="InterPro" id="IPR041578">
    <property type="entry name" value="PIN_8"/>
</dbReference>
<dbReference type="EMBL" id="JAYKYQ010000009">
    <property type="protein sequence ID" value="MEB3512756.1"/>
    <property type="molecule type" value="Genomic_DNA"/>
</dbReference>
<evidence type="ECO:0000256" key="1">
    <source>
        <dbReference type="SAM" id="MobiDB-lite"/>
    </source>
</evidence>
<reference evidence="3 4" key="1">
    <citation type="submission" date="2023-12" db="EMBL/GenBank/DDBJ databases">
        <title>novel species in genus Nocarida.</title>
        <authorList>
            <person name="Li Z."/>
        </authorList>
    </citation>
    <scope>NUCLEOTIDE SEQUENCE [LARGE SCALE GENOMIC DNA]</scope>
    <source>
        <strain evidence="3 4">CDC186</strain>
    </source>
</reference>
<feature type="region of interest" description="Disordered" evidence="1">
    <location>
        <begin position="189"/>
        <end position="214"/>
    </location>
</feature>
<organism evidence="3 4">
    <name type="scientific">Nocardia implantans</name>
    <dbReference type="NCBI Taxonomy" id="3108168"/>
    <lineage>
        <taxon>Bacteria</taxon>
        <taxon>Bacillati</taxon>
        <taxon>Actinomycetota</taxon>
        <taxon>Actinomycetes</taxon>
        <taxon>Mycobacteriales</taxon>
        <taxon>Nocardiaceae</taxon>
        <taxon>Nocardia</taxon>
    </lineage>
</organism>